<evidence type="ECO:0000256" key="8">
    <source>
        <dbReference type="ARBA" id="ARBA00023196"/>
    </source>
</evidence>
<dbReference type="GO" id="GO:0005886">
    <property type="term" value="C:plasma membrane"/>
    <property type="evidence" value="ECO:0007669"/>
    <property type="project" value="UniProtKB-SubCell"/>
</dbReference>
<protein>
    <recommendedName>
        <fullName evidence="10">ATP synthase epsilon chain</fullName>
    </recommendedName>
    <alternativeName>
        <fullName evidence="10">ATP synthase F1 sector epsilon subunit</fullName>
    </alternativeName>
    <alternativeName>
        <fullName evidence="10">F-ATPase epsilon subunit</fullName>
    </alternativeName>
</protein>
<dbReference type="GO" id="GO:0046933">
    <property type="term" value="F:proton-transporting ATP synthase activity, rotational mechanism"/>
    <property type="evidence" value="ECO:0007669"/>
    <property type="project" value="UniProtKB-UniRule"/>
</dbReference>
<evidence type="ECO:0000313" key="14">
    <source>
        <dbReference type="Proteomes" id="UP000184040"/>
    </source>
</evidence>
<name>A0A1M6HMC0_9RHOB</name>
<sequence length="145" mass="15480">MADTMKFDLVSPERRVASMQVTAVRIPATEGDMTAMPDHAPTLTTLRPGVLHVEGPDGTVEFVVTGGFAEIGTEGVSVLAEESLPRDEVTQETIDRMVEEAARAHAKAKDQFDNQPGPVDDAAKLLSDMVAMGEHIGLSPKQPSL</sequence>
<keyword evidence="4 10" id="KW-0813">Transport</keyword>
<dbReference type="CDD" id="cd12152">
    <property type="entry name" value="F1-ATPase_delta"/>
    <property type="match status" value="1"/>
</dbReference>
<dbReference type="EMBL" id="FQZA01000006">
    <property type="protein sequence ID" value="SHJ23325.1"/>
    <property type="molecule type" value="Genomic_DNA"/>
</dbReference>
<keyword evidence="5 10" id="KW-0375">Hydrogen ion transport</keyword>
<gene>
    <name evidence="10" type="primary">atpC</name>
    <name evidence="13" type="ORF">SAMN04488012_10669</name>
</gene>
<keyword evidence="10" id="KW-1003">Cell membrane</keyword>
<evidence type="ECO:0000256" key="6">
    <source>
        <dbReference type="ARBA" id="ARBA00023065"/>
    </source>
</evidence>
<organism evidence="13 14">
    <name type="scientific">Palleronia salina</name>
    <dbReference type="NCBI Taxonomy" id="313368"/>
    <lineage>
        <taxon>Bacteria</taxon>
        <taxon>Pseudomonadati</taxon>
        <taxon>Pseudomonadota</taxon>
        <taxon>Alphaproteobacteria</taxon>
        <taxon>Rhodobacterales</taxon>
        <taxon>Roseobacteraceae</taxon>
        <taxon>Palleronia</taxon>
    </lineage>
</organism>
<dbReference type="Proteomes" id="UP000184040">
    <property type="component" value="Unassembled WGS sequence"/>
</dbReference>
<evidence type="ECO:0000256" key="4">
    <source>
        <dbReference type="ARBA" id="ARBA00022448"/>
    </source>
</evidence>
<evidence type="ECO:0000256" key="2">
    <source>
        <dbReference type="ARBA" id="ARBA00004184"/>
    </source>
</evidence>
<keyword evidence="9 10" id="KW-0066">ATP synthesis</keyword>
<dbReference type="GO" id="GO:0005524">
    <property type="term" value="F:ATP binding"/>
    <property type="evidence" value="ECO:0007669"/>
    <property type="project" value="UniProtKB-UniRule"/>
</dbReference>
<evidence type="ECO:0000256" key="10">
    <source>
        <dbReference type="HAMAP-Rule" id="MF_00530"/>
    </source>
</evidence>
<keyword evidence="8 10" id="KW-0139">CF(1)</keyword>
<dbReference type="InterPro" id="IPR001469">
    <property type="entry name" value="ATP_synth_F1_dsu/esu"/>
</dbReference>
<dbReference type="PANTHER" id="PTHR13822:SF10">
    <property type="entry name" value="ATP SYNTHASE EPSILON CHAIN, CHLOROPLASTIC"/>
    <property type="match status" value="1"/>
</dbReference>
<comment type="similarity">
    <text evidence="3 10 11">Belongs to the ATPase epsilon chain family.</text>
</comment>
<dbReference type="AlphaFoldDB" id="A0A1M6HMC0"/>
<dbReference type="PANTHER" id="PTHR13822">
    <property type="entry name" value="ATP SYNTHASE DELTA/EPSILON CHAIN"/>
    <property type="match status" value="1"/>
</dbReference>
<evidence type="ECO:0000256" key="3">
    <source>
        <dbReference type="ARBA" id="ARBA00005712"/>
    </source>
</evidence>
<keyword evidence="6 10" id="KW-0406">Ion transport</keyword>
<dbReference type="InterPro" id="IPR020546">
    <property type="entry name" value="ATP_synth_F1_dsu/esu_N"/>
</dbReference>
<dbReference type="InterPro" id="IPR036771">
    <property type="entry name" value="ATPsynth_dsu/esu_N"/>
</dbReference>
<reference evidence="13 14" key="1">
    <citation type="submission" date="2016-11" db="EMBL/GenBank/DDBJ databases">
        <authorList>
            <person name="Jaros S."/>
            <person name="Januszkiewicz K."/>
            <person name="Wedrychowicz H."/>
        </authorList>
    </citation>
    <scope>NUCLEOTIDE SEQUENCE [LARGE SCALE GENOMIC DNA]</scope>
    <source>
        <strain evidence="13 14">DSM 26892</strain>
    </source>
</reference>
<comment type="subcellular location">
    <subcellularLocation>
        <location evidence="10">Cell membrane</location>
        <topology evidence="10">Peripheral membrane protein</topology>
    </subcellularLocation>
    <subcellularLocation>
        <location evidence="2">Endomembrane system</location>
        <topology evidence="2">Peripheral membrane protein</topology>
    </subcellularLocation>
</comment>
<dbReference type="SUPFAM" id="SSF51344">
    <property type="entry name" value="Epsilon subunit of F1F0-ATP synthase N-terminal domain"/>
    <property type="match status" value="1"/>
</dbReference>
<dbReference type="GO" id="GO:0045259">
    <property type="term" value="C:proton-transporting ATP synthase complex"/>
    <property type="evidence" value="ECO:0007669"/>
    <property type="project" value="UniProtKB-KW"/>
</dbReference>
<comment type="function">
    <text evidence="1 10">Produces ATP from ADP in the presence of a proton gradient across the membrane.</text>
</comment>
<evidence type="ECO:0000256" key="9">
    <source>
        <dbReference type="ARBA" id="ARBA00023310"/>
    </source>
</evidence>
<feature type="domain" description="ATP synthase F1 complex delta/epsilon subunit N-terminal" evidence="12">
    <location>
        <begin position="5"/>
        <end position="82"/>
    </location>
</feature>
<evidence type="ECO:0000256" key="5">
    <source>
        <dbReference type="ARBA" id="ARBA00022781"/>
    </source>
</evidence>
<evidence type="ECO:0000256" key="1">
    <source>
        <dbReference type="ARBA" id="ARBA00003543"/>
    </source>
</evidence>
<dbReference type="RefSeq" id="WP_073128700.1">
    <property type="nucleotide sequence ID" value="NZ_FQZA01000006.1"/>
</dbReference>
<keyword evidence="14" id="KW-1185">Reference proteome</keyword>
<dbReference type="Pfam" id="PF02823">
    <property type="entry name" value="ATP-synt_DE_N"/>
    <property type="match status" value="1"/>
</dbReference>
<dbReference type="Gene3D" id="2.60.15.10">
    <property type="entry name" value="F0F1 ATP synthase delta/epsilon subunit, N-terminal"/>
    <property type="match status" value="1"/>
</dbReference>
<evidence type="ECO:0000256" key="11">
    <source>
        <dbReference type="RuleBase" id="RU003656"/>
    </source>
</evidence>
<dbReference type="HAMAP" id="MF_00530">
    <property type="entry name" value="ATP_synth_epsil_bac"/>
    <property type="match status" value="1"/>
</dbReference>
<dbReference type="GO" id="GO:0012505">
    <property type="term" value="C:endomembrane system"/>
    <property type="evidence" value="ECO:0007669"/>
    <property type="project" value="UniProtKB-SubCell"/>
</dbReference>
<proteinExistence type="inferred from homology"/>
<evidence type="ECO:0000259" key="12">
    <source>
        <dbReference type="Pfam" id="PF02823"/>
    </source>
</evidence>
<evidence type="ECO:0000256" key="7">
    <source>
        <dbReference type="ARBA" id="ARBA00023136"/>
    </source>
</evidence>
<dbReference type="NCBIfam" id="NF009978">
    <property type="entry name" value="PRK13443.1"/>
    <property type="match status" value="1"/>
</dbReference>
<comment type="subunit">
    <text evidence="10 11">F-type ATPases have 2 components, CF(1) - the catalytic core - and CF(0) - the membrane proton channel. CF(1) has five subunits: alpha(3), beta(3), gamma(1), delta(1), epsilon(1). CF(0) has three main subunits: a, b and c.</text>
</comment>
<dbReference type="STRING" id="313368.SAMN04488012_10669"/>
<keyword evidence="7 10" id="KW-0472">Membrane</keyword>
<accession>A0A1M6HMC0</accession>
<dbReference type="NCBIfam" id="TIGR01216">
    <property type="entry name" value="ATP_synt_epsi"/>
    <property type="match status" value="1"/>
</dbReference>
<evidence type="ECO:0000313" key="13">
    <source>
        <dbReference type="EMBL" id="SHJ23325.1"/>
    </source>
</evidence>